<dbReference type="PANTHER" id="PTHR33067">
    <property type="entry name" value="RNA-DIRECTED DNA POLYMERASE-RELATED"/>
    <property type="match status" value="1"/>
</dbReference>
<gene>
    <name evidence="2" type="ORF">glysoja_049068</name>
</gene>
<feature type="region of interest" description="Disordered" evidence="1">
    <location>
        <begin position="1"/>
        <end position="39"/>
    </location>
</feature>
<name>A0A0B2R2B7_GLYSO</name>
<organism evidence="2">
    <name type="scientific">Glycine soja</name>
    <name type="common">Wild soybean</name>
    <dbReference type="NCBI Taxonomy" id="3848"/>
    <lineage>
        <taxon>Eukaryota</taxon>
        <taxon>Viridiplantae</taxon>
        <taxon>Streptophyta</taxon>
        <taxon>Embryophyta</taxon>
        <taxon>Tracheophyta</taxon>
        <taxon>Spermatophyta</taxon>
        <taxon>Magnoliopsida</taxon>
        <taxon>eudicotyledons</taxon>
        <taxon>Gunneridae</taxon>
        <taxon>Pentapetalae</taxon>
        <taxon>rosids</taxon>
        <taxon>fabids</taxon>
        <taxon>Fabales</taxon>
        <taxon>Fabaceae</taxon>
        <taxon>Papilionoideae</taxon>
        <taxon>50 kb inversion clade</taxon>
        <taxon>NPAAA clade</taxon>
        <taxon>indigoferoid/millettioid clade</taxon>
        <taxon>Phaseoleae</taxon>
        <taxon>Glycine</taxon>
        <taxon>Glycine subgen. Soja</taxon>
    </lineage>
</organism>
<evidence type="ECO:0000313" key="2">
    <source>
        <dbReference type="EMBL" id="KHN26389.1"/>
    </source>
</evidence>
<feature type="compositionally biased region" description="Basic and acidic residues" evidence="1">
    <location>
        <begin position="1"/>
        <end position="35"/>
    </location>
</feature>
<dbReference type="Gene3D" id="2.40.70.10">
    <property type="entry name" value="Acid Proteases"/>
    <property type="match status" value="1"/>
</dbReference>
<evidence type="ECO:0008006" key="3">
    <source>
        <dbReference type="Google" id="ProtNLM"/>
    </source>
</evidence>
<dbReference type="CDD" id="cd00303">
    <property type="entry name" value="retropepsin_like"/>
    <property type="match status" value="1"/>
</dbReference>
<proteinExistence type="predicted"/>
<feature type="non-terminal residue" evidence="2">
    <location>
        <position position="1"/>
    </location>
</feature>
<evidence type="ECO:0000256" key="1">
    <source>
        <dbReference type="SAM" id="MobiDB-lite"/>
    </source>
</evidence>
<protein>
    <recommendedName>
        <fullName evidence="3">Aspartic peptidase DDI1-type domain-containing protein</fullName>
    </recommendedName>
</protein>
<feature type="non-terminal residue" evidence="2">
    <location>
        <position position="257"/>
    </location>
</feature>
<dbReference type="EMBL" id="KN653887">
    <property type="protein sequence ID" value="KHN26389.1"/>
    <property type="molecule type" value="Genomic_DNA"/>
</dbReference>
<accession>A0A0B2R2B7</accession>
<sequence>NEKQKEKVGEDEKKKGKSEATNEKKKEATPIEGKKAPYPLVPSRKEKERHLARFLDIFKKLEITLPFGEALQQMPLYAKFLKEMLMKKNRYIHSDRILVEGNCSAVIQCILPPKHKDPGVVTIPCSIGEVVVGKAPIDLGASINLKPFSMCRRLGELEIMPTRMTLQLVDRSITRPNGVIEDVLIQVKQLVFPADFVVMDVEEDPEIPIILGHLFMSTASCIVDIGKGKLELGVENQKVSFDLFEAVKHPHDQKTCF</sequence>
<dbReference type="Proteomes" id="UP000053555">
    <property type="component" value="Unassembled WGS sequence"/>
</dbReference>
<dbReference type="AlphaFoldDB" id="A0A0B2R2B7"/>
<reference evidence="2" key="1">
    <citation type="submission" date="2014-07" db="EMBL/GenBank/DDBJ databases">
        <title>Identification of a novel salt tolerance gene in wild soybean by whole-genome sequencing.</title>
        <authorList>
            <person name="Lam H.-M."/>
            <person name="Qi X."/>
            <person name="Li M.-W."/>
            <person name="Liu X."/>
            <person name="Xie M."/>
            <person name="Ni M."/>
            <person name="Xu X."/>
        </authorList>
    </citation>
    <scope>NUCLEOTIDE SEQUENCE [LARGE SCALE GENOMIC DNA]</scope>
    <source>
        <tissue evidence="2">Root</tissue>
    </source>
</reference>
<dbReference type="InterPro" id="IPR021109">
    <property type="entry name" value="Peptidase_aspartic_dom_sf"/>
</dbReference>
<dbReference type="PANTHER" id="PTHR33067:SF9">
    <property type="entry name" value="RNA-DIRECTED DNA POLYMERASE"/>
    <property type="match status" value="1"/>
</dbReference>